<dbReference type="KEGG" id="talb:FTW19_00255"/>
<dbReference type="Proteomes" id="UP000321820">
    <property type="component" value="Chromosome"/>
</dbReference>
<keyword evidence="5" id="KW-0411">Iron-sulfur</keyword>
<dbReference type="SFLD" id="SFLDG01067">
    <property type="entry name" value="SPASM/twitch_domain_containing"/>
    <property type="match status" value="1"/>
</dbReference>
<dbReference type="InterPro" id="IPR006638">
    <property type="entry name" value="Elp3/MiaA/NifB-like_rSAM"/>
</dbReference>
<name>A0A5B9EKZ5_9BACT</name>
<sequence>MVARALKSRRHPILAHIIPIRRCNLACAYCNEYDKVSSPVPTREMVRRIDLLDALGTEIITFSGGEPLLHPDLDDLIRRIRSHGRIATLITNGYLLTPDRIRQLNRAGLEHLQISIDNVNPDDVSKKSLKVLDQKLKWLEEHAQFAISINSVVGAGVKDSRDALIITRRALELGFDTTVGVIHDHGGQLQPLPEADRAVYEQIQNERKPGFWAFSYDNLFQKNLMAGKPNDWQCRAGSRYLYICEDGLVHYCSQQRGYPAIPLEKYTFEDLDREYWTKKPCAPYCTVSCVHRVEMIDMVRVDPRTALKKFFPPGAQGEAPNLPVGIKILSSLFLPPETDRPQSGVTKAVAGAVMRVLGIK</sequence>
<gene>
    <name evidence="7" type="ORF">FTW19_00255</name>
</gene>
<evidence type="ECO:0000256" key="2">
    <source>
        <dbReference type="ARBA" id="ARBA00022691"/>
    </source>
</evidence>
<dbReference type="GO" id="GO:0046872">
    <property type="term" value="F:metal ion binding"/>
    <property type="evidence" value="ECO:0007669"/>
    <property type="project" value="UniProtKB-KW"/>
</dbReference>
<evidence type="ECO:0000256" key="1">
    <source>
        <dbReference type="ARBA" id="ARBA00001966"/>
    </source>
</evidence>
<evidence type="ECO:0000313" key="8">
    <source>
        <dbReference type="Proteomes" id="UP000321820"/>
    </source>
</evidence>
<evidence type="ECO:0000313" key="7">
    <source>
        <dbReference type="EMBL" id="QEE31097.1"/>
    </source>
</evidence>
<proteinExistence type="predicted"/>
<keyword evidence="4" id="KW-0408">Iron</keyword>
<dbReference type="PANTHER" id="PTHR11228:SF7">
    <property type="entry name" value="PQQA PEPTIDE CYCLASE"/>
    <property type="match status" value="1"/>
</dbReference>
<evidence type="ECO:0000256" key="4">
    <source>
        <dbReference type="ARBA" id="ARBA00023004"/>
    </source>
</evidence>
<feature type="domain" description="Radical SAM core" evidence="6">
    <location>
        <begin position="9"/>
        <end position="229"/>
    </location>
</feature>
<dbReference type="EMBL" id="CP042806">
    <property type="protein sequence ID" value="QEE31097.1"/>
    <property type="molecule type" value="Genomic_DNA"/>
</dbReference>
<dbReference type="CDD" id="cd01335">
    <property type="entry name" value="Radical_SAM"/>
    <property type="match status" value="1"/>
</dbReference>
<accession>A0A5B9EKZ5</accession>
<keyword evidence="2" id="KW-0949">S-adenosyl-L-methionine</keyword>
<reference evidence="7 8" key="1">
    <citation type="submission" date="2019-08" db="EMBL/GenBank/DDBJ databases">
        <title>Complete genome sequence of Terriglobus albidus strain ORNL.</title>
        <authorList>
            <person name="Podar M."/>
        </authorList>
    </citation>
    <scope>NUCLEOTIDE SEQUENCE [LARGE SCALE GENOMIC DNA]</scope>
    <source>
        <strain evidence="7 8">ORNL</strain>
    </source>
</reference>
<dbReference type="PROSITE" id="PS51918">
    <property type="entry name" value="RADICAL_SAM"/>
    <property type="match status" value="1"/>
</dbReference>
<dbReference type="GO" id="GO:0051536">
    <property type="term" value="F:iron-sulfur cluster binding"/>
    <property type="evidence" value="ECO:0007669"/>
    <property type="project" value="UniProtKB-KW"/>
</dbReference>
<dbReference type="SUPFAM" id="SSF102114">
    <property type="entry name" value="Radical SAM enzymes"/>
    <property type="match status" value="1"/>
</dbReference>
<dbReference type="Gene3D" id="3.20.20.70">
    <property type="entry name" value="Aldolase class I"/>
    <property type="match status" value="1"/>
</dbReference>
<keyword evidence="8" id="KW-1185">Reference proteome</keyword>
<dbReference type="AlphaFoldDB" id="A0A5B9EKZ5"/>
<dbReference type="Pfam" id="PF04055">
    <property type="entry name" value="Radical_SAM"/>
    <property type="match status" value="1"/>
</dbReference>
<dbReference type="InterPro" id="IPR058240">
    <property type="entry name" value="rSAM_sf"/>
</dbReference>
<keyword evidence="3" id="KW-0479">Metal-binding</keyword>
<evidence type="ECO:0000259" key="6">
    <source>
        <dbReference type="PROSITE" id="PS51918"/>
    </source>
</evidence>
<dbReference type="InterPro" id="IPR013785">
    <property type="entry name" value="Aldolase_TIM"/>
</dbReference>
<comment type="cofactor">
    <cofactor evidence="1">
        <name>[4Fe-4S] cluster</name>
        <dbReference type="ChEBI" id="CHEBI:49883"/>
    </cofactor>
</comment>
<evidence type="ECO:0000256" key="5">
    <source>
        <dbReference type="ARBA" id="ARBA00023014"/>
    </source>
</evidence>
<dbReference type="InterPro" id="IPR050377">
    <property type="entry name" value="Radical_SAM_PqqE_MftC-like"/>
</dbReference>
<dbReference type="GO" id="GO:0003824">
    <property type="term" value="F:catalytic activity"/>
    <property type="evidence" value="ECO:0007669"/>
    <property type="project" value="InterPro"/>
</dbReference>
<dbReference type="OrthoDB" id="9763993at2"/>
<dbReference type="PANTHER" id="PTHR11228">
    <property type="entry name" value="RADICAL SAM DOMAIN PROTEIN"/>
    <property type="match status" value="1"/>
</dbReference>
<dbReference type="SFLD" id="SFLDS00029">
    <property type="entry name" value="Radical_SAM"/>
    <property type="match status" value="1"/>
</dbReference>
<dbReference type="InterPro" id="IPR007197">
    <property type="entry name" value="rSAM"/>
</dbReference>
<organism evidence="7 8">
    <name type="scientific">Terriglobus albidus</name>
    <dbReference type="NCBI Taxonomy" id="1592106"/>
    <lineage>
        <taxon>Bacteria</taxon>
        <taxon>Pseudomonadati</taxon>
        <taxon>Acidobacteriota</taxon>
        <taxon>Terriglobia</taxon>
        <taxon>Terriglobales</taxon>
        <taxon>Acidobacteriaceae</taxon>
        <taxon>Terriglobus</taxon>
    </lineage>
</organism>
<evidence type="ECO:0000256" key="3">
    <source>
        <dbReference type="ARBA" id="ARBA00022723"/>
    </source>
</evidence>
<protein>
    <submittedName>
        <fullName evidence="7">Radical SAM protein</fullName>
    </submittedName>
</protein>
<dbReference type="SMART" id="SM00729">
    <property type="entry name" value="Elp3"/>
    <property type="match status" value="1"/>
</dbReference>